<name>A0ABQ2XE77_9BURK</name>
<accession>A0ABQ2XE77</accession>
<evidence type="ECO:0000313" key="2">
    <source>
        <dbReference type="Proteomes" id="UP000620127"/>
    </source>
</evidence>
<evidence type="ECO:0008006" key="3">
    <source>
        <dbReference type="Google" id="ProtNLM"/>
    </source>
</evidence>
<dbReference type="Proteomes" id="UP000620127">
    <property type="component" value="Unassembled WGS sequence"/>
</dbReference>
<keyword evidence="2" id="KW-1185">Reference proteome</keyword>
<protein>
    <recommendedName>
        <fullName evidence="3">Type I restriction endonuclease subunit M</fullName>
    </recommendedName>
</protein>
<dbReference type="EMBL" id="BMYT01000003">
    <property type="protein sequence ID" value="GGX13219.1"/>
    <property type="molecule type" value="Genomic_DNA"/>
</dbReference>
<organism evidence="1 2">
    <name type="scientific">Undibacterium macrobrachii</name>
    <dbReference type="NCBI Taxonomy" id="1119058"/>
    <lineage>
        <taxon>Bacteria</taxon>
        <taxon>Pseudomonadati</taxon>
        <taxon>Pseudomonadota</taxon>
        <taxon>Betaproteobacteria</taxon>
        <taxon>Burkholderiales</taxon>
        <taxon>Oxalobacteraceae</taxon>
        <taxon>Undibacterium</taxon>
    </lineage>
</organism>
<evidence type="ECO:0000313" key="1">
    <source>
        <dbReference type="EMBL" id="GGX13219.1"/>
    </source>
</evidence>
<comment type="caution">
    <text evidence="1">The sequence shown here is derived from an EMBL/GenBank/DDBJ whole genome shotgun (WGS) entry which is preliminary data.</text>
</comment>
<dbReference type="RefSeq" id="WP_229827205.1">
    <property type="nucleotide sequence ID" value="NZ_BMYT01000003.1"/>
</dbReference>
<reference evidence="2" key="1">
    <citation type="journal article" date="2019" name="Int. J. Syst. Evol. Microbiol.">
        <title>The Global Catalogue of Microorganisms (GCM) 10K type strain sequencing project: providing services to taxonomists for standard genome sequencing and annotation.</title>
        <authorList>
            <consortium name="The Broad Institute Genomics Platform"/>
            <consortium name="The Broad Institute Genome Sequencing Center for Infectious Disease"/>
            <person name="Wu L."/>
            <person name="Ma J."/>
        </authorList>
    </citation>
    <scope>NUCLEOTIDE SEQUENCE [LARGE SCALE GENOMIC DNA]</scope>
    <source>
        <strain evidence="2">KCTC 23916</strain>
    </source>
</reference>
<gene>
    <name evidence="1" type="ORF">GCM10011282_19190</name>
</gene>
<sequence length="113" mass="12627">MMKKDTNTNSNMSAIDVHGAQKKVSLFSCGTVVATPAVMAHFSENNIEIEPYLIQRHLQSDWGDVSPEDAIANDFAVENGLRILSAYVAANRRFWVITEADRSATTFLFPEEY</sequence>
<proteinExistence type="predicted"/>